<dbReference type="Proteomes" id="UP000324222">
    <property type="component" value="Unassembled WGS sequence"/>
</dbReference>
<keyword evidence="2" id="KW-1185">Reference proteome</keyword>
<evidence type="ECO:0000313" key="2">
    <source>
        <dbReference type="Proteomes" id="UP000324222"/>
    </source>
</evidence>
<evidence type="ECO:0000313" key="1">
    <source>
        <dbReference type="EMBL" id="MPC43455.1"/>
    </source>
</evidence>
<sequence length="34" mass="4767">MPLRKKKGMEGKVRRCWWWWWWWWWWCKRGEERK</sequence>
<protein>
    <submittedName>
        <fullName evidence="1">Uncharacterized protein</fullName>
    </submittedName>
</protein>
<name>A0A5B7FD83_PORTR</name>
<organism evidence="1 2">
    <name type="scientific">Portunus trituberculatus</name>
    <name type="common">Swimming crab</name>
    <name type="synonym">Neptunus trituberculatus</name>
    <dbReference type="NCBI Taxonomy" id="210409"/>
    <lineage>
        <taxon>Eukaryota</taxon>
        <taxon>Metazoa</taxon>
        <taxon>Ecdysozoa</taxon>
        <taxon>Arthropoda</taxon>
        <taxon>Crustacea</taxon>
        <taxon>Multicrustacea</taxon>
        <taxon>Malacostraca</taxon>
        <taxon>Eumalacostraca</taxon>
        <taxon>Eucarida</taxon>
        <taxon>Decapoda</taxon>
        <taxon>Pleocyemata</taxon>
        <taxon>Brachyura</taxon>
        <taxon>Eubrachyura</taxon>
        <taxon>Portunoidea</taxon>
        <taxon>Portunidae</taxon>
        <taxon>Portuninae</taxon>
        <taxon>Portunus</taxon>
    </lineage>
</organism>
<gene>
    <name evidence="1" type="ORF">E2C01_037103</name>
</gene>
<accession>A0A5B7FD83</accession>
<proteinExistence type="predicted"/>
<comment type="caution">
    <text evidence="1">The sequence shown here is derived from an EMBL/GenBank/DDBJ whole genome shotgun (WGS) entry which is preliminary data.</text>
</comment>
<dbReference type="EMBL" id="VSRR010005840">
    <property type="protein sequence ID" value="MPC43455.1"/>
    <property type="molecule type" value="Genomic_DNA"/>
</dbReference>
<reference evidence="1 2" key="1">
    <citation type="submission" date="2019-05" db="EMBL/GenBank/DDBJ databases">
        <title>Another draft genome of Portunus trituberculatus and its Hox gene families provides insights of decapod evolution.</title>
        <authorList>
            <person name="Jeong J.-H."/>
            <person name="Song I."/>
            <person name="Kim S."/>
            <person name="Choi T."/>
            <person name="Kim D."/>
            <person name="Ryu S."/>
            <person name="Kim W."/>
        </authorList>
    </citation>
    <scope>NUCLEOTIDE SEQUENCE [LARGE SCALE GENOMIC DNA]</scope>
    <source>
        <tissue evidence="1">Muscle</tissue>
    </source>
</reference>
<dbReference type="AlphaFoldDB" id="A0A5B7FD83"/>